<keyword evidence="1" id="KW-0349">Heme</keyword>
<evidence type="ECO:0000256" key="1">
    <source>
        <dbReference type="ARBA" id="ARBA00022617"/>
    </source>
</evidence>
<dbReference type="GO" id="GO:0020037">
    <property type="term" value="F:heme binding"/>
    <property type="evidence" value="ECO:0007669"/>
    <property type="project" value="InterPro"/>
</dbReference>
<reference evidence="5" key="1">
    <citation type="journal article" date="2015" name="Nature">
        <title>Complex archaea that bridge the gap between prokaryotes and eukaryotes.</title>
        <authorList>
            <person name="Spang A."/>
            <person name="Saw J.H."/>
            <person name="Jorgensen S.L."/>
            <person name="Zaremba-Niedzwiedzka K."/>
            <person name="Martijn J."/>
            <person name="Lind A.E."/>
            <person name="van Eijk R."/>
            <person name="Schleper C."/>
            <person name="Guy L."/>
            <person name="Ettema T.J."/>
        </authorList>
    </citation>
    <scope>NUCLEOTIDE SEQUENCE</scope>
</reference>
<keyword evidence="2" id="KW-0479">Metal-binding</keyword>
<dbReference type="Pfam" id="PF13442">
    <property type="entry name" value="Cytochrome_CBB3"/>
    <property type="match status" value="1"/>
</dbReference>
<evidence type="ECO:0000256" key="2">
    <source>
        <dbReference type="ARBA" id="ARBA00022723"/>
    </source>
</evidence>
<dbReference type="EMBL" id="LAZR01058833">
    <property type="protein sequence ID" value="KKK69063.1"/>
    <property type="molecule type" value="Genomic_DNA"/>
</dbReference>
<dbReference type="InterPro" id="IPR036909">
    <property type="entry name" value="Cyt_c-like_dom_sf"/>
</dbReference>
<evidence type="ECO:0000256" key="3">
    <source>
        <dbReference type="ARBA" id="ARBA00023004"/>
    </source>
</evidence>
<feature type="domain" description="Cytochrome c" evidence="4">
    <location>
        <begin position="27"/>
        <end position="101"/>
    </location>
</feature>
<dbReference type="GO" id="GO:0009055">
    <property type="term" value="F:electron transfer activity"/>
    <property type="evidence" value="ECO:0007669"/>
    <property type="project" value="InterPro"/>
</dbReference>
<name>A0A0F8XJI9_9ZZZZ</name>
<evidence type="ECO:0000259" key="4">
    <source>
        <dbReference type="PROSITE" id="PS51007"/>
    </source>
</evidence>
<dbReference type="GO" id="GO:0046872">
    <property type="term" value="F:metal ion binding"/>
    <property type="evidence" value="ECO:0007669"/>
    <property type="project" value="UniProtKB-KW"/>
</dbReference>
<proteinExistence type="predicted"/>
<evidence type="ECO:0000313" key="5">
    <source>
        <dbReference type="EMBL" id="KKK69063.1"/>
    </source>
</evidence>
<gene>
    <name evidence="5" type="ORF">LCGC14_2937780</name>
</gene>
<dbReference type="AlphaFoldDB" id="A0A0F8XJI9"/>
<dbReference type="InterPro" id="IPR009056">
    <property type="entry name" value="Cyt_c-like_dom"/>
</dbReference>
<comment type="caution">
    <text evidence="5">The sequence shown here is derived from an EMBL/GenBank/DDBJ whole genome shotgun (WGS) entry which is preliminary data.</text>
</comment>
<feature type="non-terminal residue" evidence="5">
    <location>
        <position position="101"/>
    </location>
</feature>
<dbReference type="SUPFAM" id="SSF46626">
    <property type="entry name" value="Cytochrome c"/>
    <property type="match status" value="1"/>
</dbReference>
<dbReference type="Gene3D" id="1.10.760.10">
    <property type="entry name" value="Cytochrome c-like domain"/>
    <property type="match status" value="1"/>
</dbReference>
<keyword evidence="3" id="KW-0408">Iron</keyword>
<sequence length="101" mass="11201">MLLRSKIIVCFLFVGSFFLLSNSNIFAYSVDTDQIYINTCEMCHGPDGKGTKQGIGFGVPDFTDAEWQSSKTDEEFVNSITNGKEDNPDYLPFGGILAEDE</sequence>
<accession>A0A0F8XJI9</accession>
<organism evidence="5">
    <name type="scientific">marine sediment metagenome</name>
    <dbReference type="NCBI Taxonomy" id="412755"/>
    <lineage>
        <taxon>unclassified sequences</taxon>
        <taxon>metagenomes</taxon>
        <taxon>ecological metagenomes</taxon>
    </lineage>
</organism>
<dbReference type="PROSITE" id="PS51007">
    <property type="entry name" value="CYTC"/>
    <property type="match status" value="1"/>
</dbReference>
<protein>
    <recommendedName>
        <fullName evidence="4">Cytochrome c domain-containing protein</fullName>
    </recommendedName>
</protein>